<evidence type="ECO:0000256" key="3">
    <source>
        <dbReference type="ARBA" id="ARBA00022723"/>
    </source>
</evidence>
<gene>
    <name evidence="11" type="ORF">MNB_SV-10-1235</name>
</gene>
<keyword evidence="7" id="KW-0411">Iron-sulfur</keyword>
<evidence type="ECO:0000256" key="9">
    <source>
        <dbReference type="ARBA" id="ARBA00023295"/>
    </source>
</evidence>
<evidence type="ECO:0000313" key="11">
    <source>
        <dbReference type="EMBL" id="SFV69068.1"/>
    </source>
</evidence>
<keyword evidence="11" id="KW-0540">Nuclease</keyword>
<dbReference type="GO" id="GO:0003677">
    <property type="term" value="F:DNA binding"/>
    <property type="evidence" value="ECO:0007669"/>
    <property type="project" value="InterPro"/>
</dbReference>
<evidence type="ECO:0000256" key="5">
    <source>
        <dbReference type="ARBA" id="ARBA00022801"/>
    </source>
</evidence>
<dbReference type="InterPro" id="IPR003265">
    <property type="entry name" value="HhH-GPD_domain"/>
</dbReference>
<comment type="similarity">
    <text evidence="1">Belongs to the Nth/MutY family.</text>
</comment>
<keyword evidence="9" id="KW-0326">Glycosidase</keyword>
<keyword evidence="2" id="KW-0004">4Fe-4S</keyword>
<dbReference type="PIRSF" id="PIRSF001435">
    <property type="entry name" value="Nth"/>
    <property type="match status" value="1"/>
</dbReference>
<keyword evidence="3" id="KW-0479">Metal-binding</keyword>
<dbReference type="GO" id="GO:0051539">
    <property type="term" value="F:4 iron, 4 sulfur cluster binding"/>
    <property type="evidence" value="ECO:0007669"/>
    <property type="project" value="UniProtKB-KW"/>
</dbReference>
<keyword evidence="11" id="KW-0456">Lyase</keyword>
<evidence type="ECO:0000256" key="1">
    <source>
        <dbReference type="ARBA" id="ARBA00008343"/>
    </source>
</evidence>
<keyword evidence="6" id="KW-0408">Iron</keyword>
<keyword evidence="11" id="KW-0255">Endonuclease</keyword>
<dbReference type="EMBL" id="FPHL01000057">
    <property type="protein sequence ID" value="SFV69068.1"/>
    <property type="molecule type" value="Genomic_DNA"/>
</dbReference>
<dbReference type="GO" id="GO:0019104">
    <property type="term" value="F:DNA N-glycosylase activity"/>
    <property type="evidence" value="ECO:0007669"/>
    <property type="project" value="UniProtKB-ARBA"/>
</dbReference>
<dbReference type="CDD" id="cd00056">
    <property type="entry name" value="ENDO3c"/>
    <property type="match status" value="1"/>
</dbReference>
<keyword evidence="8" id="KW-0234">DNA repair</keyword>
<dbReference type="InterPro" id="IPR023170">
    <property type="entry name" value="HhH_base_excis_C"/>
</dbReference>
<dbReference type="AlphaFoldDB" id="A0A1W1CT67"/>
<evidence type="ECO:0000259" key="10">
    <source>
        <dbReference type="SMART" id="SM00478"/>
    </source>
</evidence>
<dbReference type="GO" id="GO:0006284">
    <property type="term" value="P:base-excision repair"/>
    <property type="evidence" value="ECO:0007669"/>
    <property type="project" value="InterPro"/>
</dbReference>
<feature type="domain" description="HhH-GPD" evidence="10">
    <location>
        <begin position="39"/>
        <end position="195"/>
    </location>
</feature>
<evidence type="ECO:0000256" key="7">
    <source>
        <dbReference type="ARBA" id="ARBA00023014"/>
    </source>
</evidence>
<accession>A0A1W1CT67</accession>
<organism evidence="11">
    <name type="scientific">hydrothermal vent metagenome</name>
    <dbReference type="NCBI Taxonomy" id="652676"/>
    <lineage>
        <taxon>unclassified sequences</taxon>
        <taxon>metagenomes</taxon>
        <taxon>ecological metagenomes</taxon>
    </lineage>
</organism>
<sequence length="200" mass="23171">MITSCQIYRKLEAMELLQSSPPRWWPGAGTFEVVVGAVLTQNTTWKNVEKSVLNLEGHLTLESFLSLDEEKLKKYIRPSGFYNQKAPRLISLAKQIAHDFHTFERFQTDVSREWLLSQKGVGPETADSILCYGCFRNEMVVDSYTKRVLSQYGVVLSDYPQYKTFLENGIKEHCREDINLIFSRFHGMIVEYSKKMKLKA</sequence>
<evidence type="ECO:0000256" key="4">
    <source>
        <dbReference type="ARBA" id="ARBA00022763"/>
    </source>
</evidence>
<dbReference type="NCBIfam" id="NF010494">
    <property type="entry name" value="PRK13913.1"/>
    <property type="match status" value="1"/>
</dbReference>
<name>A0A1W1CT67_9ZZZZ</name>
<keyword evidence="4" id="KW-0227">DNA damage</keyword>
<evidence type="ECO:0000256" key="8">
    <source>
        <dbReference type="ARBA" id="ARBA00023204"/>
    </source>
</evidence>
<dbReference type="GO" id="GO:0140078">
    <property type="term" value="F:class I DNA-(apurinic or apyrimidinic site) endonuclease activity"/>
    <property type="evidence" value="ECO:0007669"/>
    <property type="project" value="UniProtKB-EC"/>
</dbReference>
<evidence type="ECO:0000256" key="6">
    <source>
        <dbReference type="ARBA" id="ARBA00023004"/>
    </source>
</evidence>
<dbReference type="Gene3D" id="1.10.340.30">
    <property type="entry name" value="Hypothetical protein, domain 2"/>
    <property type="match status" value="1"/>
</dbReference>
<dbReference type="InterPro" id="IPR000445">
    <property type="entry name" value="HhH_motif"/>
</dbReference>
<dbReference type="SMART" id="SM00478">
    <property type="entry name" value="ENDO3c"/>
    <property type="match status" value="1"/>
</dbReference>
<dbReference type="Pfam" id="PF00730">
    <property type="entry name" value="HhH-GPD"/>
    <property type="match status" value="1"/>
</dbReference>
<dbReference type="Pfam" id="PF00633">
    <property type="entry name" value="HHH"/>
    <property type="match status" value="1"/>
</dbReference>
<dbReference type="Gene3D" id="1.10.1670.10">
    <property type="entry name" value="Helix-hairpin-Helix base-excision DNA repair enzymes (C-terminal)"/>
    <property type="match status" value="1"/>
</dbReference>
<dbReference type="GO" id="GO:0046872">
    <property type="term" value="F:metal ion binding"/>
    <property type="evidence" value="ECO:0007669"/>
    <property type="project" value="UniProtKB-KW"/>
</dbReference>
<dbReference type="SUPFAM" id="SSF48150">
    <property type="entry name" value="DNA-glycosylase"/>
    <property type="match status" value="1"/>
</dbReference>
<evidence type="ECO:0000256" key="2">
    <source>
        <dbReference type="ARBA" id="ARBA00022485"/>
    </source>
</evidence>
<dbReference type="PANTHER" id="PTHR10359">
    <property type="entry name" value="A/G-SPECIFIC ADENINE GLYCOSYLASE/ENDONUCLEASE III"/>
    <property type="match status" value="1"/>
</dbReference>
<reference evidence="11" key="1">
    <citation type="submission" date="2016-10" db="EMBL/GenBank/DDBJ databases">
        <authorList>
            <person name="de Groot N.N."/>
        </authorList>
    </citation>
    <scope>NUCLEOTIDE SEQUENCE</scope>
</reference>
<dbReference type="EC" id="4.2.99.18" evidence="11"/>
<dbReference type="PANTHER" id="PTHR10359:SF19">
    <property type="entry name" value="DNA REPAIR GLYCOSYLASE MJ1434-RELATED"/>
    <property type="match status" value="1"/>
</dbReference>
<dbReference type="InterPro" id="IPR011257">
    <property type="entry name" value="DNA_glycosylase"/>
</dbReference>
<protein>
    <submittedName>
        <fullName evidence="11">Endonuclease III</fullName>
        <ecNumber evidence="11">4.2.99.18</ecNumber>
    </submittedName>
</protein>
<keyword evidence="5" id="KW-0378">Hydrolase</keyword>
<proteinExistence type="inferred from homology"/>